<comment type="caution">
    <text evidence="2">The sequence shown here is derived from an EMBL/GenBank/DDBJ whole genome shotgun (WGS) entry which is preliminary data.</text>
</comment>
<dbReference type="AlphaFoldDB" id="A0A562TX50"/>
<reference evidence="2 3" key="1">
    <citation type="submission" date="2019-07" db="EMBL/GenBank/DDBJ databases">
        <title>Genomic Encyclopedia of Archaeal and Bacterial Type Strains, Phase II (KMG-II): from individual species to whole genera.</title>
        <authorList>
            <person name="Goeker M."/>
        </authorList>
    </citation>
    <scope>NUCLEOTIDE SEQUENCE [LARGE SCALE GENOMIC DNA]</scope>
    <source>
        <strain evidence="2 3">ATCC BAA-1854</strain>
    </source>
</reference>
<name>A0A562TX50_9SPHI</name>
<evidence type="ECO:0000313" key="3">
    <source>
        <dbReference type="Proteomes" id="UP000317010"/>
    </source>
</evidence>
<dbReference type="RefSeq" id="WP_144914079.1">
    <property type="nucleotide sequence ID" value="NZ_VLLI01000009.1"/>
</dbReference>
<feature type="signal peptide" evidence="1">
    <location>
        <begin position="1"/>
        <end position="25"/>
    </location>
</feature>
<sequence length="186" mass="19959">MKKTIKLLASVATAAAIFFATDVKAQTITPNKLRFGIGVEGGLVTGSAHDFSNAELGGTGRLQYGVSNNLAITLTSGYYNFFGKNEPGTNLKYQSLGMVPIKAGIKYFYTSNLYLGAEVGAGIETKTFLPQGVDENFANKDTKLILSPALGYATKHWDVGVRYENYSGQSNNYGLVALRLAYGFGL</sequence>
<evidence type="ECO:0000313" key="2">
    <source>
        <dbReference type="EMBL" id="TWI98117.1"/>
    </source>
</evidence>
<dbReference type="EMBL" id="VLLI01000009">
    <property type="protein sequence ID" value="TWI98117.1"/>
    <property type="molecule type" value="Genomic_DNA"/>
</dbReference>
<gene>
    <name evidence="2" type="ORF">JN11_03196</name>
</gene>
<proteinExistence type="predicted"/>
<dbReference type="Proteomes" id="UP000317010">
    <property type="component" value="Unassembled WGS sequence"/>
</dbReference>
<accession>A0A562TX50</accession>
<evidence type="ECO:0000256" key="1">
    <source>
        <dbReference type="SAM" id="SignalP"/>
    </source>
</evidence>
<protein>
    <recommendedName>
        <fullName evidence="4">Outer membrane protein with beta-barrel domain</fullName>
    </recommendedName>
</protein>
<keyword evidence="3" id="KW-1185">Reference proteome</keyword>
<keyword evidence="1" id="KW-0732">Signal</keyword>
<evidence type="ECO:0008006" key="4">
    <source>
        <dbReference type="Google" id="ProtNLM"/>
    </source>
</evidence>
<dbReference type="OrthoDB" id="791021at2"/>
<organism evidence="2 3">
    <name type="scientific">Mucilaginibacter frigoritolerans</name>
    <dbReference type="NCBI Taxonomy" id="652788"/>
    <lineage>
        <taxon>Bacteria</taxon>
        <taxon>Pseudomonadati</taxon>
        <taxon>Bacteroidota</taxon>
        <taxon>Sphingobacteriia</taxon>
        <taxon>Sphingobacteriales</taxon>
        <taxon>Sphingobacteriaceae</taxon>
        <taxon>Mucilaginibacter</taxon>
    </lineage>
</organism>
<feature type="chain" id="PRO_5022212912" description="Outer membrane protein with beta-barrel domain" evidence="1">
    <location>
        <begin position="26"/>
        <end position="186"/>
    </location>
</feature>